<dbReference type="Proteomes" id="UP000826195">
    <property type="component" value="Unassembled WGS sequence"/>
</dbReference>
<dbReference type="EMBL" id="JAHXZJ010001119">
    <property type="protein sequence ID" value="KAH0555199.1"/>
    <property type="molecule type" value="Genomic_DNA"/>
</dbReference>
<sequence length="83" mass="9566">MGKMTIGDTKKKFVGKAAVEGSWTLRKNRRTWDLDRENKGRLTLFYPFSASSIICQMLLERFLDIANTSLPLENVIWIRDGDT</sequence>
<reference evidence="1 2" key="1">
    <citation type="journal article" date="2021" name="J. Hered.">
        <title>A chromosome-level genome assembly of the parasitoid wasp, Cotesia glomerata (Hymenoptera: Braconidae).</title>
        <authorList>
            <person name="Pinto B.J."/>
            <person name="Weis J.J."/>
            <person name="Gamble T."/>
            <person name="Ode P.J."/>
            <person name="Paul R."/>
            <person name="Zaspel J.M."/>
        </authorList>
    </citation>
    <scope>NUCLEOTIDE SEQUENCE [LARGE SCALE GENOMIC DNA]</scope>
    <source>
        <strain evidence="1">CgM1</strain>
    </source>
</reference>
<gene>
    <name evidence="1" type="ORF">KQX54_015981</name>
</gene>
<keyword evidence="2" id="KW-1185">Reference proteome</keyword>
<comment type="caution">
    <text evidence="1">The sequence shown here is derived from an EMBL/GenBank/DDBJ whole genome shotgun (WGS) entry which is preliminary data.</text>
</comment>
<proteinExistence type="predicted"/>
<dbReference type="AlphaFoldDB" id="A0AAV7ISF3"/>
<organism evidence="1 2">
    <name type="scientific">Cotesia glomerata</name>
    <name type="common">Lepidopteran parasitic wasp</name>
    <name type="synonym">Apanteles glomeratus</name>
    <dbReference type="NCBI Taxonomy" id="32391"/>
    <lineage>
        <taxon>Eukaryota</taxon>
        <taxon>Metazoa</taxon>
        <taxon>Ecdysozoa</taxon>
        <taxon>Arthropoda</taxon>
        <taxon>Hexapoda</taxon>
        <taxon>Insecta</taxon>
        <taxon>Pterygota</taxon>
        <taxon>Neoptera</taxon>
        <taxon>Endopterygota</taxon>
        <taxon>Hymenoptera</taxon>
        <taxon>Apocrita</taxon>
        <taxon>Ichneumonoidea</taxon>
        <taxon>Braconidae</taxon>
        <taxon>Microgastrinae</taxon>
        <taxon>Cotesia</taxon>
    </lineage>
</organism>
<evidence type="ECO:0000313" key="1">
    <source>
        <dbReference type="EMBL" id="KAH0555199.1"/>
    </source>
</evidence>
<accession>A0AAV7ISF3</accession>
<protein>
    <submittedName>
        <fullName evidence="1">Uncharacterized protein</fullName>
    </submittedName>
</protein>
<name>A0AAV7ISF3_COTGL</name>
<evidence type="ECO:0000313" key="2">
    <source>
        <dbReference type="Proteomes" id="UP000826195"/>
    </source>
</evidence>